<dbReference type="EMBL" id="JAPWTJ010000295">
    <property type="protein sequence ID" value="KAJ8980029.1"/>
    <property type="molecule type" value="Genomic_DNA"/>
</dbReference>
<evidence type="ECO:0000256" key="15">
    <source>
        <dbReference type="SAM" id="MobiDB-lite"/>
    </source>
</evidence>
<keyword evidence="6" id="KW-0021">Allosteric enzyme</keyword>
<keyword evidence="10" id="KW-0418">Kinase</keyword>
<dbReference type="Pfam" id="PF00365">
    <property type="entry name" value="PFK"/>
    <property type="match status" value="2"/>
</dbReference>
<dbReference type="Proteomes" id="UP001162164">
    <property type="component" value="Unassembled WGS sequence"/>
</dbReference>
<evidence type="ECO:0000256" key="6">
    <source>
        <dbReference type="ARBA" id="ARBA00022533"/>
    </source>
</evidence>
<proteinExistence type="predicted"/>
<organism evidence="17 18">
    <name type="scientific">Molorchus minor</name>
    <dbReference type="NCBI Taxonomy" id="1323400"/>
    <lineage>
        <taxon>Eukaryota</taxon>
        <taxon>Metazoa</taxon>
        <taxon>Ecdysozoa</taxon>
        <taxon>Arthropoda</taxon>
        <taxon>Hexapoda</taxon>
        <taxon>Insecta</taxon>
        <taxon>Pterygota</taxon>
        <taxon>Neoptera</taxon>
        <taxon>Endopterygota</taxon>
        <taxon>Coleoptera</taxon>
        <taxon>Polyphaga</taxon>
        <taxon>Cucujiformia</taxon>
        <taxon>Chrysomeloidea</taxon>
        <taxon>Cerambycidae</taxon>
        <taxon>Lamiinae</taxon>
        <taxon>Monochamini</taxon>
        <taxon>Molorchus</taxon>
    </lineage>
</organism>
<dbReference type="PANTHER" id="PTHR13697">
    <property type="entry name" value="PHOSPHOFRUCTOKINASE"/>
    <property type="match status" value="1"/>
</dbReference>
<keyword evidence="12" id="KW-0460">Magnesium</keyword>
<evidence type="ECO:0000256" key="12">
    <source>
        <dbReference type="ARBA" id="ARBA00022842"/>
    </source>
</evidence>
<dbReference type="Gene3D" id="3.40.50.460">
    <property type="entry name" value="Phosphofructokinase domain"/>
    <property type="match status" value="1"/>
</dbReference>
<evidence type="ECO:0000256" key="8">
    <source>
        <dbReference type="ARBA" id="ARBA00022723"/>
    </source>
</evidence>
<evidence type="ECO:0000256" key="7">
    <source>
        <dbReference type="ARBA" id="ARBA00022679"/>
    </source>
</evidence>
<dbReference type="InterPro" id="IPR015912">
    <property type="entry name" value="Phosphofructokinase_CS"/>
</dbReference>
<dbReference type="InterPro" id="IPR022953">
    <property type="entry name" value="ATP_PFK"/>
</dbReference>
<feature type="region of interest" description="Disordered" evidence="15">
    <location>
        <begin position="453"/>
        <end position="474"/>
    </location>
</feature>
<keyword evidence="7" id="KW-0808">Transferase</keyword>
<dbReference type="PROSITE" id="PS00433">
    <property type="entry name" value="PHOSPHOFRUCTOKINASE"/>
    <property type="match status" value="1"/>
</dbReference>
<evidence type="ECO:0000256" key="9">
    <source>
        <dbReference type="ARBA" id="ARBA00022741"/>
    </source>
</evidence>
<comment type="pathway">
    <text evidence="3">Carbohydrate degradation; glycolysis; D-glyceraldehyde 3-phosphate and glycerone phosphate from D-glucose: step 3/4.</text>
</comment>
<keyword evidence="13" id="KW-0324">Glycolysis</keyword>
<accession>A0ABQ9JP37</accession>
<dbReference type="PRINTS" id="PR00476">
    <property type="entry name" value="PHFRCTKINASE"/>
</dbReference>
<evidence type="ECO:0000256" key="10">
    <source>
        <dbReference type="ARBA" id="ARBA00022777"/>
    </source>
</evidence>
<evidence type="ECO:0000313" key="18">
    <source>
        <dbReference type="Proteomes" id="UP001162164"/>
    </source>
</evidence>
<evidence type="ECO:0000256" key="4">
    <source>
        <dbReference type="ARBA" id="ARBA00012055"/>
    </source>
</evidence>
<dbReference type="EC" id="2.7.1.11" evidence="4"/>
<comment type="subcellular location">
    <subcellularLocation>
        <location evidence="2">Cytoplasm</location>
    </subcellularLocation>
</comment>
<dbReference type="Gene3D" id="3.40.50.450">
    <property type="match status" value="2"/>
</dbReference>
<evidence type="ECO:0000256" key="11">
    <source>
        <dbReference type="ARBA" id="ARBA00022840"/>
    </source>
</evidence>
<keyword evidence="5" id="KW-0963">Cytoplasm</keyword>
<protein>
    <recommendedName>
        <fullName evidence="4">6-phosphofructokinase</fullName>
        <ecNumber evidence="4">2.7.1.11</ecNumber>
    </recommendedName>
</protein>
<feature type="domain" description="Phosphofructokinase" evidence="16">
    <location>
        <begin position="246"/>
        <end position="355"/>
    </location>
</feature>
<name>A0ABQ9JP37_9CUCU</name>
<dbReference type="InterPro" id="IPR035966">
    <property type="entry name" value="PKF_sf"/>
</dbReference>
<keyword evidence="18" id="KW-1185">Reference proteome</keyword>
<sequence>MSLDIEITLLAVFQCAASFCGFPPNMLAMVRLSGHRLNIIIVSEGATNRNCEPITCEQIKKDNLGQDTRVTVLGHIQRGGNPSAFDRILGVPSNLKSSFFLSVRFFPLTKTAGIYRRQGAAQCKGRIQVSCIAGCRKRGPNFIFIDGDRNKVAKGSRMGAEAVMALMEADDNSESCVISLDGNEAIRLPLMDCVNKTQAVAKAMADKQWDKAVELRGRAFKRNLDTFRKLTRLKLTTDRGKEGYTMGVMHIGSPACGMNAAVRSFLRNSIYRGNTVMGIHDGIDGLISGRVREMVWSEVTGWVYSGGAFLGTKRTLPGDRLELVASKLQQFKIQALLIIGGFEVLKTTKGIHNTGSSTKCYNRQTIFPKILSPSVNPATPRERRVQAHIELAELVEILARLLVMRKSDTHWLFVALWEQELKDPVTGLDHKGLQEADPYRLLSKCKIRPPPDYLCAPDASNEPTDINPQPKEGE</sequence>
<evidence type="ECO:0000256" key="1">
    <source>
        <dbReference type="ARBA" id="ARBA00001946"/>
    </source>
</evidence>
<keyword evidence="9" id="KW-0547">Nucleotide-binding</keyword>
<keyword evidence="8" id="KW-0479">Metal-binding</keyword>
<evidence type="ECO:0000256" key="2">
    <source>
        <dbReference type="ARBA" id="ARBA00004496"/>
    </source>
</evidence>
<dbReference type="SUPFAM" id="SSF53784">
    <property type="entry name" value="Phosphofructokinase"/>
    <property type="match status" value="2"/>
</dbReference>
<reference evidence="17" key="1">
    <citation type="journal article" date="2023" name="Insect Mol. Biol.">
        <title>Genome sequencing provides insights into the evolution of gene families encoding plant cell wall-degrading enzymes in longhorned beetles.</title>
        <authorList>
            <person name="Shin N.R."/>
            <person name="Okamura Y."/>
            <person name="Kirsch R."/>
            <person name="Pauchet Y."/>
        </authorList>
    </citation>
    <scope>NUCLEOTIDE SEQUENCE</scope>
    <source>
        <strain evidence="17">MMC_N1</strain>
    </source>
</reference>
<evidence type="ECO:0000256" key="3">
    <source>
        <dbReference type="ARBA" id="ARBA00004679"/>
    </source>
</evidence>
<comment type="cofactor">
    <cofactor evidence="1">
        <name>Mg(2+)</name>
        <dbReference type="ChEBI" id="CHEBI:18420"/>
    </cofactor>
</comment>
<keyword evidence="11" id="KW-0067">ATP-binding</keyword>
<evidence type="ECO:0000256" key="5">
    <source>
        <dbReference type="ARBA" id="ARBA00022490"/>
    </source>
</evidence>
<evidence type="ECO:0000259" key="16">
    <source>
        <dbReference type="Pfam" id="PF00365"/>
    </source>
</evidence>
<feature type="domain" description="Phosphofructokinase" evidence="16">
    <location>
        <begin position="33"/>
        <end position="91"/>
    </location>
</feature>
<evidence type="ECO:0000313" key="17">
    <source>
        <dbReference type="EMBL" id="KAJ8980029.1"/>
    </source>
</evidence>
<evidence type="ECO:0000256" key="14">
    <source>
        <dbReference type="ARBA" id="ARBA00048070"/>
    </source>
</evidence>
<gene>
    <name evidence="17" type="ORF">NQ317_019717</name>
</gene>
<comment type="caution">
    <text evidence="17">The sequence shown here is derived from an EMBL/GenBank/DDBJ whole genome shotgun (WGS) entry which is preliminary data.</text>
</comment>
<dbReference type="PANTHER" id="PTHR13697:SF4">
    <property type="entry name" value="ATP-DEPENDENT 6-PHOSPHOFRUCTOKINASE"/>
    <property type="match status" value="1"/>
</dbReference>
<evidence type="ECO:0000256" key="13">
    <source>
        <dbReference type="ARBA" id="ARBA00023152"/>
    </source>
</evidence>
<dbReference type="InterPro" id="IPR000023">
    <property type="entry name" value="Phosphofructokinase_dom"/>
</dbReference>
<comment type="catalytic activity">
    <reaction evidence="14">
        <text>beta-D-fructose 6-phosphate + ATP = beta-D-fructose 1,6-bisphosphate + ADP + H(+)</text>
        <dbReference type="Rhea" id="RHEA:16109"/>
        <dbReference type="ChEBI" id="CHEBI:15378"/>
        <dbReference type="ChEBI" id="CHEBI:30616"/>
        <dbReference type="ChEBI" id="CHEBI:32966"/>
        <dbReference type="ChEBI" id="CHEBI:57634"/>
        <dbReference type="ChEBI" id="CHEBI:456216"/>
        <dbReference type="EC" id="2.7.1.11"/>
    </reaction>
</comment>